<dbReference type="RefSeq" id="WP_085241300.1">
    <property type="nucleotide sequence ID" value="NZ_CTEC01000001.1"/>
</dbReference>
<evidence type="ECO:0000256" key="1">
    <source>
        <dbReference type="SAM" id="MobiDB-lite"/>
    </source>
</evidence>
<dbReference type="Gene3D" id="1.20.1260.20">
    <property type="entry name" value="PPE superfamily"/>
    <property type="match status" value="1"/>
</dbReference>
<feature type="domain" description="ESX-1 secretion-associated protein EspB PPE" evidence="3">
    <location>
        <begin position="131"/>
        <end position="301"/>
    </location>
</feature>
<feature type="compositionally biased region" description="Low complexity" evidence="1">
    <location>
        <begin position="438"/>
        <end position="469"/>
    </location>
</feature>
<reference evidence="5" key="1">
    <citation type="submission" date="2015-03" db="EMBL/GenBank/DDBJ databases">
        <authorList>
            <person name="Urmite Genomes"/>
        </authorList>
    </citation>
    <scope>NUCLEOTIDE SEQUENCE [LARGE SCALE GENOMIC DNA]</scope>
    <source>
        <strain evidence="5">CSUR P1344</strain>
    </source>
</reference>
<dbReference type="InterPro" id="IPR038332">
    <property type="entry name" value="PPE_sf"/>
</dbReference>
<feature type="region of interest" description="Disordered" evidence="1">
    <location>
        <begin position="292"/>
        <end position="358"/>
    </location>
</feature>
<accession>A0A0U1CZN6</accession>
<feature type="domain" description="ESX-1 secretion-associated protein EspB PE" evidence="2">
    <location>
        <begin position="10"/>
        <end position="84"/>
    </location>
</feature>
<dbReference type="Proteomes" id="UP000199601">
    <property type="component" value="Unassembled WGS sequence"/>
</dbReference>
<gene>
    <name evidence="4" type="primary">espB</name>
    <name evidence="4" type="ORF">BN000_01051</name>
</gene>
<dbReference type="Pfam" id="PF18625">
    <property type="entry name" value="EspB_PE"/>
    <property type="match status" value="1"/>
</dbReference>
<dbReference type="OrthoDB" id="4752900at2"/>
<proteinExistence type="predicted"/>
<dbReference type="Pfam" id="PF21856">
    <property type="entry name" value="EspB_PPE"/>
    <property type="match status" value="1"/>
</dbReference>
<evidence type="ECO:0000313" key="4">
    <source>
        <dbReference type="EMBL" id="CQD05375.1"/>
    </source>
</evidence>
<keyword evidence="5" id="KW-1185">Reference proteome</keyword>
<dbReference type="AlphaFoldDB" id="A0A0U1CZN6"/>
<protein>
    <submittedName>
        <fullName evidence="4">ESX-1 secreted protein, EspB</fullName>
    </submittedName>
</protein>
<sequence length="469" mass="50486">MTQTLNVEYQELIARAEELEQPLPTVPSTNPQGPCNLSFIHDTAARLAFTADTFRMYLKGCEREWKSLAKSLRNAAKAYEEVDTGAAEDIDKILTDGSSAAAMAPVQVVAEEEPWSPPPPAAAAAPFEYPYYEVRRAAADIESGDQGTAFRAFAQEWESFQRALREQTNRFRLFNSWEGEATAQVEQNFQRQKEWIYSMAKLCGDLAQQANRVVDVHKKATATTGYNNQHALDGAHPTSYEISQCDYWYRRYMESNNQYYVTVTIQWYEKLQATSESALKYYVQYANLPLKALTPDTPPKATVIKPPDKTPKPNPGDPNAENPNPDDPDASPKPEPKPTPGGGTPTPGGGTPTPAQIGQLAGNISQGMQGFSEGMQGATQGVQGIMQGIQGFAQGGGSMPASLASDTTAIDPQADAEKKDDDKKDDEETQDQATLVDGAAAGDQASGAAPTAPPAAGGQAGAAPSEVVL</sequence>
<organism evidence="4 5">
    <name type="scientific">Mycobacterium europaeum</name>
    <dbReference type="NCBI Taxonomy" id="761804"/>
    <lineage>
        <taxon>Bacteria</taxon>
        <taxon>Bacillati</taxon>
        <taxon>Actinomycetota</taxon>
        <taxon>Actinomycetes</taxon>
        <taxon>Mycobacteriales</taxon>
        <taxon>Mycobacteriaceae</taxon>
        <taxon>Mycobacterium</taxon>
        <taxon>Mycobacterium simiae complex</taxon>
    </lineage>
</organism>
<evidence type="ECO:0000259" key="3">
    <source>
        <dbReference type="Pfam" id="PF21856"/>
    </source>
</evidence>
<dbReference type="InterPro" id="IPR041275">
    <property type="entry name" value="EspB_PE"/>
</dbReference>
<evidence type="ECO:0000259" key="2">
    <source>
        <dbReference type="Pfam" id="PF18625"/>
    </source>
</evidence>
<feature type="region of interest" description="Disordered" evidence="1">
    <location>
        <begin position="391"/>
        <end position="469"/>
    </location>
</feature>
<feature type="compositionally biased region" description="Gly residues" evidence="1">
    <location>
        <begin position="340"/>
        <end position="351"/>
    </location>
</feature>
<name>A0A0U1CZN6_9MYCO</name>
<evidence type="ECO:0000313" key="5">
    <source>
        <dbReference type="Proteomes" id="UP000199601"/>
    </source>
</evidence>
<dbReference type="InterPro" id="IPR054056">
    <property type="entry name" value="EspB_PPE"/>
</dbReference>
<dbReference type="EMBL" id="CTEC01000001">
    <property type="protein sequence ID" value="CQD05375.1"/>
    <property type="molecule type" value="Genomic_DNA"/>
</dbReference>